<dbReference type="PANTHER" id="PTHR48475:SF2">
    <property type="entry name" value="RIBONUCLEASE H"/>
    <property type="match status" value="1"/>
</dbReference>
<sequence length="343" mass="39042">MQAYNMKLNPAKCAFGVSIGKFLGFMVTQRGIEVNLAKVKVILETPIPNNKKELQRLTGHLIALGCFISCFIDKLRPFFLTLRGASTFDWTDKCEQAFGIRDKEQRFVYYISKAMAHQVIVLTNQPLRVTLHKPDLFGRMLKWAIELNGGSRVSGFEVGLILQSPTGELMELAIPLNFFTSNNEAEYEACPSQVIKWVPRKENVKADALARIDVTLPIKEAVMLPVYLKATPSITPELVCRTNEANSGWMHDIVKYLQTGELLEDEKQEHRLRIQAARFTLINDQLYRRTFGGPYLKYLSELEAKYVLAELYEGVCGNYPSGLTLAHRAYTQGYYWPTMKQDV</sequence>
<gene>
    <name evidence="1" type="ORF">CK203_110192</name>
</gene>
<organism evidence="1 2">
    <name type="scientific">Vitis vinifera</name>
    <name type="common">Grape</name>
    <dbReference type="NCBI Taxonomy" id="29760"/>
    <lineage>
        <taxon>Eukaryota</taxon>
        <taxon>Viridiplantae</taxon>
        <taxon>Streptophyta</taxon>
        <taxon>Embryophyta</taxon>
        <taxon>Tracheophyta</taxon>
        <taxon>Spermatophyta</taxon>
        <taxon>Magnoliopsida</taxon>
        <taxon>eudicotyledons</taxon>
        <taxon>Gunneridae</taxon>
        <taxon>Pentapetalae</taxon>
        <taxon>rosids</taxon>
        <taxon>Vitales</taxon>
        <taxon>Vitaceae</taxon>
        <taxon>Viteae</taxon>
        <taxon>Vitis</taxon>
    </lineage>
</organism>
<dbReference type="Gene3D" id="1.10.340.70">
    <property type="match status" value="1"/>
</dbReference>
<dbReference type="PANTHER" id="PTHR48475">
    <property type="entry name" value="RIBONUCLEASE H"/>
    <property type="match status" value="1"/>
</dbReference>
<dbReference type="Proteomes" id="UP000288805">
    <property type="component" value="Unassembled WGS sequence"/>
</dbReference>
<protein>
    <submittedName>
        <fullName evidence="1">Uncharacterized protein</fullName>
    </submittedName>
</protein>
<proteinExistence type="predicted"/>
<comment type="caution">
    <text evidence="1">The sequence shown here is derived from an EMBL/GenBank/DDBJ whole genome shotgun (WGS) entry which is preliminary data.</text>
</comment>
<dbReference type="AlphaFoldDB" id="A0A438FHG1"/>
<dbReference type="InterPro" id="IPR043502">
    <property type="entry name" value="DNA/RNA_pol_sf"/>
</dbReference>
<dbReference type="SUPFAM" id="SSF56672">
    <property type="entry name" value="DNA/RNA polymerases"/>
    <property type="match status" value="1"/>
</dbReference>
<dbReference type="EMBL" id="QGNW01000892">
    <property type="protein sequence ID" value="RVW59439.1"/>
    <property type="molecule type" value="Genomic_DNA"/>
</dbReference>
<dbReference type="InterPro" id="IPR043128">
    <property type="entry name" value="Rev_trsase/Diguanyl_cyclase"/>
</dbReference>
<name>A0A438FHG1_VITVI</name>
<evidence type="ECO:0000313" key="2">
    <source>
        <dbReference type="Proteomes" id="UP000288805"/>
    </source>
</evidence>
<evidence type="ECO:0000313" key="1">
    <source>
        <dbReference type="EMBL" id="RVW59439.1"/>
    </source>
</evidence>
<dbReference type="Gene3D" id="3.30.70.270">
    <property type="match status" value="2"/>
</dbReference>
<accession>A0A438FHG1</accession>
<reference evidence="1 2" key="1">
    <citation type="journal article" date="2018" name="PLoS Genet.">
        <title>Population sequencing reveals clonal diversity and ancestral inbreeding in the grapevine cultivar Chardonnay.</title>
        <authorList>
            <person name="Roach M.J."/>
            <person name="Johnson D.L."/>
            <person name="Bohlmann J."/>
            <person name="van Vuuren H.J."/>
            <person name="Jones S.J."/>
            <person name="Pretorius I.S."/>
            <person name="Schmidt S.A."/>
            <person name="Borneman A.R."/>
        </authorList>
    </citation>
    <scope>NUCLEOTIDE SEQUENCE [LARGE SCALE GENOMIC DNA]</scope>
    <source>
        <strain evidence="2">cv. Chardonnay</strain>
        <tissue evidence="1">Leaf</tissue>
    </source>
</reference>